<evidence type="ECO:0000313" key="2">
    <source>
        <dbReference type="Proteomes" id="UP000598997"/>
    </source>
</evidence>
<sequence>MTMNTKHKTARLRQIRPVTLAIVAALGLSGCAGGVATNQSLYSLNQPVVSRTNYVFDVQTNASGVPSSEERRLTDWFEALDLGYGDKVSLDSSMISIAARDDLKSIASREGFIMTDGAPVTEGAVGAGMARVVVTRSVASVPNCPNWSANSDSNPNNATSPGYGCSINGNLAAMIADPEDLLRGQRGSGETVVMSSTKAIEAYRDAPTTGKGNTVSEVASDE</sequence>
<dbReference type="Pfam" id="PF09476">
    <property type="entry name" value="Pilus_CpaD"/>
    <property type="match status" value="1"/>
</dbReference>
<proteinExistence type="predicted"/>
<dbReference type="EMBL" id="BMIO01000004">
    <property type="protein sequence ID" value="GGD42436.1"/>
    <property type="molecule type" value="Genomic_DNA"/>
</dbReference>
<organism evidence="1 2">
    <name type="scientific">Croceicoccus pelagius</name>
    <dbReference type="NCBI Taxonomy" id="1703341"/>
    <lineage>
        <taxon>Bacteria</taxon>
        <taxon>Pseudomonadati</taxon>
        <taxon>Pseudomonadota</taxon>
        <taxon>Alphaproteobacteria</taxon>
        <taxon>Sphingomonadales</taxon>
        <taxon>Erythrobacteraceae</taxon>
        <taxon>Croceicoccus</taxon>
    </lineage>
</organism>
<protein>
    <recommendedName>
        <fullName evidence="3">Pilus assembly protein CpaD</fullName>
    </recommendedName>
</protein>
<evidence type="ECO:0008006" key="3">
    <source>
        <dbReference type="Google" id="ProtNLM"/>
    </source>
</evidence>
<name>A0A917DJE0_9SPHN</name>
<dbReference type="AlphaFoldDB" id="A0A917DJE0"/>
<evidence type="ECO:0000313" key="1">
    <source>
        <dbReference type="EMBL" id="GGD42436.1"/>
    </source>
</evidence>
<comment type="caution">
    <text evidence="1">The sequence shown here is derived from an EMBL/GenBank/DDBJ whole genome shotgun (WGS) entry which is preliminary data.</text>
</comment>
<dbReference type="InterPro" id="IPR019027">
    <property type="entry name" value="Pilus_biogenesis_CpaD-related"/>
</dbReference>
<reference evidence="1 2" key="1">
    <citation type="journal article" date="2014" name="Int. J. Syst. Evol. Microbiol.">
        <title>Complete genome sequence of Corynebacterium casei LMG S-19264T (=DSM 44701T), isolated from a smear-ripened cheese.</title>
        <authorList>
            <consortium name="US DOE Joint Genome Institute (JGI-PGF)"/>
            <person name="Walter F."/>
            <person name="Albersmeier A."/>
            <person name="Kalinowski J."/>
            <person name="Ruckert C."/>
        </authorList>
    </citation>
    <scope>NUCLEOTIDE SEQUENCE [LARGE SCALE GENOMIC DNA]</scope>
    <source>
        <strain evidence="1 2">CGMCC 1.15358</strain>
    </source>
</reference>
<keyword evidence="2" id="KW-1185">Reference proteome</keyword>
<gene>
    <name evidence="1" type="ORF">GCM10010989_15560</name>
</gene>
<dbReference type="PROSITE" id="PS51257">
    <property type="entry name" value="PROKAR_LIPOPROTEIN"/>
    <property type="match status" value="1"/>
</dbReference>
<accession>A0A917DJE0</accession>
<dbReference type="Proteomes" id="UP000598997">
    <property type="component" value="Unassembled WGS sequence"/>
</dbReference>